<evidence type="ECO:0000313" key="4">
    <source>
        <dbReference type="Proteomes" id="UP000242875"/>
    </source>
</evidence>
<organism evidence="3 4">
    <name type="scientific">Bifiguratus adelaidae</name>
    <dbReference type="NCBI Taxonomy" id="1938954"/>
    <lineage>
        <taxon>Eukaryota</taxon>
        <taxon>Fungi</taxon>
        <taxon>Fungi incertae sedis</taxon>
        <taxon>Mucoromycota</taxon>
        <taxon>Mucoromycotina</taxon>
        <taxon>Endogonomycetes</taxon>
        <taxon>Endogonales</taxon>
        <taxon>Endogonales incertae sedis</taxon>
        <taxon>Bifiguratus</taxon>
    </lineage>
</organism>
<evidence type="ECO:0000313" key="3">
    <source>
        <dbReference type="EMBL" id="OZJ06976.1"/>
    </source>
</evidence>
<evidence type="ECO:0000259" key="2">
    <source>
        <dbReference type="PROSITE" id="PS51043"/>
    </source>
</evidence>
<name>A0A261Y8L4_9FUNG</name>
<dbReference type="GO" id="GO:0005737">
    <property type="term" value="C:cytoplasm"/>
    <property type="evidence" value="ECO:0007669"/>
    <property type="project" value="TreeGrafter"/>
</dbReference>
<protein>
    <recommendedName>
        <fullName evidence="2">DDHD domain-containing protein</fullName>
    </recommendedName>
</protein>
<dbReference type="InterPro" id="IPR004177">
    <property type="entry name" value="DDHD_dom"/>
</dbReference>
<feature type="region of interest" description="Disordered" evidence="1">
    <location>
        <begin position="700"/>
        <end position="733"/>
    </location>
</feature>
<keyword evidence="4" id="KW-1185">Reference proteome</keyword>
<dbReference type="EMBL" id="MVBO01000001">
    <property type="protein sequence ID" value="OZJ06976.1"/>
    <property type="molecule type" value="Genomic_DNA"/>
</dbReference>
<dbReference type="Pfam" id="PF02862">
    <property type="entry name" value="DDHD"/>
    <property type="match status" value="1"/>
</dbReference>
<dbReference type="InterPro" id="IPR058055">
    <property type="entry name" value="PA-PLA1"/>
</dbReference>
<feature type="compositionally biased region" description="Basic and acidic residues" evidence="1">
    <location>
        <begin position="310"/>
        <end position="325"/>
    </location>
</feature>
<proteinExistence type="predicted"/>
<dbReference type="OrthoDB" id="431378at2759"/>
<feature type="compositionally biased region" description="Basic and acidic residues" evidence="1">
    <location>
        <begin position="174"/>
        <end position="215"/>
    </location>
</feature>
<feature type="compositionally biased region" description="Basic and acidic residues" evidence="1">
    <location>
        <begin position="720"/>
        <end position="733"/>
    </location>
</feature>
<dbReference type="InterPro" id="IPR055555">
    <property type="entry name" value="PA-PLA1_DUF7131"/>
</dbReference>
<dbReference type="SMART" id="SM01127">
    <property type="entry name" value="DDHD"/>
    <property type="match status" value="1"/>
</dbReference>
<gene>
    <name evidence="3" type="ORF">BZG36_00059</name>
</gene>
<dbReference type="PANTHER" id="PTHR23509">
    <property type="entry name" value="PA-PL1 PHOSPHOLIPASE FAMILY"/>
    <property type="match status" value="1"/>
</dbReference>
<dbReference type="AlphaFoldDB" id="A0A261Y8L4"/>
<dbReference type="SUPFAM" id="SSF53474">
    <property type="entry name" value="alpha/beta-Hydrolases"/>
    <property type="match status" value="1"/>
</dbReference>
<feature type="compositionally biased region" description="Low complexity" evidence="1">
    <location>
        <begin position="155"/>
        <end position="172"/>
    </location>
</feature>
<comment type="caution">
    <text evidence="3">The sequence shown here is derived from an EMBL/GenBank/DDBJ whole genome shotgun (WGS) entry which is preliminary data.</text>
</comment>
<evidence type="ECO:0000256" key="1">
    <source>
        <dbReference type="SAM" id="MobiDB-lite"/>
    </source>
</evidence>
<feature type="compositionally biased region" description="Polar residues" evidence="1">
    <location>
        <begin position="708"/>
        <end position="717"/>
    </location>
</feature>
<reference evidence="3 4" key="1">
    <citation type="journal article" date="2017" name="Mycologia">
        <title>Bifiguratus adelaidae, gen. et sp. nov., a new member of Mucoromycotina in endophytic and soil-dwelling habitats.</title>
        <authorList>
            <person name="Torres-Cruz T.J."/>
            <person name="Billingsley Tobias T.L."/>
            <person name="Almatruk M."/>
            <person name="Hesse C."/>
            <person name="Kuske C.R."/>
            <person name="Desiro A."/>
            <person name="Benucci G.M."/>
            <person name="Bonito G."/>
            <person name="Stajich J.E."/>
            <person name="Dunlap C."/>
            <person name="Arnold A.E."/>
            <person name="Porras-Alfaro A."/>
        </authorList>
    </citation>
    <scope>NUCLEOTIDE SEQUENCE [LARGE SCALE GENOMIC DNA]</scope>
    <source>
        <strain evidence="3 4">AZ0501</strain>
    </source>
</reference>
<sequence length="810" mass="90811">MATAAVMRRRFDELNQPFHDKDVPPLPVRWFHAADSPIRLETEQSSSTEKPSRKPPTQWIPFSKRDSAALERAFMSDEERPVIPVNEDYLFEVDVTQRRITPIYWKGPVYEVRRATWFIQGDSSSKWTPCDESLSEQLELGYRKYRPWTQNDILPSSSSSTPRSSRPGTPSSKADSEQGDKRPSEKRPEEKNDKAGNSADKKDESNAAAEKAADREMAIEEKKLEKTLESHPVEKQWNLFGKFLGQYAVYTGICTAWLLSDSYSSKISKQIYTRLTKNNLGGTRLIRGYPDVERITASTAFTARFTSTSADKKGPEKKDTSRNDSDLPTEDATKEEDESSDIRREVEDYANEDSEEDARPIKHLIFCIHGIGQKFTEKMDKNFVHDVNVFRRTFKSAFSTVTAQSGAGAMNGVQILPIMWRPDIKFGMASQENASEQDMGIPDAEDGCPTLQELTLEGVPNIRMMVSDVLLDIPLYMTPKYHDQMMRIVAKEINCVYRLFLDRNPTFVQQGGQCHIFGHSLGSVLAFDVVSSQPFTQTEKETISHLSKYNPECQNPPILDFPVTNFFAIGSPIGLLLLLKGNKITSRALLAKDAASEDQTSIPQCYPAITNLYNIFHKADPVAYRIEPLIARHYTANLKPEPVPYFKGGLKSVLDAGYTVGSGLANRAGTMLSMMKSGIATNLFMRGLGIKKEHLDMDMAAQQPDGDGTSTEGQTLNHGKPAEGEEGGEHTAEEMPPIQPFLSFAQYTRGAQRLRAMNVNGRVDYCLQEGYLENPYLSALSVHLNYWSDVDVAGFIVRELYKTEGHSSAV</sequence>
<feature type="region of interest" description="Disordered" evidence="1">
    <location>
        <begin position="151"/>
        <end position="215"/>
    </location>
</feature>
<feature type="region of interest" description="Disordered" evidence="1">
    <location>
        <begin position="40"/>
        <end position="60"/>
    </location>
</feature>
<dbReference type="Pfam" id="PF23463">
    <property type="entry name" value="WWE_2"/>
    <property type="match status" value="1"/>
</dbReference>
<dbReference type="InterPro" id="IPR029058">
    <property type="entry name" value="AB_hydrolase_fold"/>
</dbReference>
<accession>A0A261Y8L4</accession>
<dbReference type="Proteomes" id="UP000242875">
    <property type="component" value="Unassembled WGS sequence"/>
</dbReference>
<dbReference type="GO" id="GO:0046872">
    <property type="term" value="F:metal ion binding"/>
    <property type="evidence" value="ECO:0007669"/>
    <property type="project" value="InterPro"/>
</dbReference>
<dbReference type="PANTHER" id="PTHR23509:SF10">
    <property type="entry name" value="LD21067P"/>
    <property type="match status" value="1"/>
</dbReference>
<feature type="compositionally biased region" description="Acidic residues" evidence="1">
    <location>
        <begin position="327"/>
        <end position="339"/>
    </location>
</feature>
<dbReference type="InterPro" id="IPR057826">
    <property type="entry name" value="WWE_C20G8.02"/>
</dbReference>
<feature type="region of interest" description="Disordered" evidence="1">
    <location>
        <begin position="306"/>
        <end position="355"/>
    </location>
</feature>
<dbReference type="GO" id="GO:0004620">
    <property type="term" value="F:phospholipase activity"/>
    <property type="evidence" value="ECO:0007669"/>
    <property type="project" value="TreeGrafter"/>
</dbReference>
<feature type="domain" description="DDHD" evidence="2">
    <location>
        <begin position="559"/>
        <end position="802"/>
    </location>
</feature>
<dbReference type="PROSITE" id="PS51043">
    <property type="entry name" value="DDHD"/>
    <property type="match status" value="1"/>
</dbReference>
<dbReference type="Pfam" id="PF23465">
    <property type="entry name" value="DUF7131"/>
    <property type="match status" value="1"/>
</dbReference>